<evidence type="ECO:0000256" key="1">
    <source>
        <dbReference type="ARBA" id="ARBA00018672"/>
    </source>
</evidence>
<dbReference type="SUPFAM" id="SSF52172">
    <property type="entry name" value="CheY-like"/>
    <property type="match status" value="1"/>
</dbReference>
<keyword evidence="3" id="KW-0597">Phosphoprotein</keyword>
<dbReference type="GO" id="GO:0000160">
    <property type="term" value="P:phosphorelay signal transduction system"/>
    <property type="evidence" value="ECO:0007669"/>
    <property type="project" value="InterPro"/>
</dbReference>
<dbReference type="Pfam" id="PF00072">
    <property type="entry name" value="Response_reg"/>
    <property type="match status" value="1"/>
</dbReference>
<dbReference type="AlphaFoldDB" id="A0A4R3MK32"/>
<organism evidence="6 7">
    <name type="scientific">Natranaerovirga pectinivora</name>
    <dbReference type="NCBI Taxonomy" id="682400"/>
    <lineage>
        <taxon>Bacteria</taxon>
        <taxon>Bacillati</taxon>
        <taxon>Bacillota</taxon>
        <taxon>Clostridia</taxon>
        <taxon>Lachnospirales</taxon>
        <taxon>Natranaerovirgaceae</taxon>
        <taxon>Natranaerovirga</taxon>
    </lineage>
</organism>
<evidence type="ECO:0000259" key="4">
    <source>
        <dbReference type="PROSITE" id="PS50110"/>
    </source>
</evidence>
<feature type="domain" description="HD-GYP" evidence="5">
    <location>
        <begin position="122"/>
        <end position="332"/>
    </location>
</feature>
<accession>A0A4R3MK32</accession>
<dbReference type="InterPro" id="IPR001789">
    <property type="entry name" value="Sig_transdc_resp-reg_receiver"/>
</dbReference>
<evidence type="ECO:0000313" key="7">
    <source>
        <dbReference type="Proteomes" id="UP000294902"/>
    </source>
</evidence>
<protein>
    <recommendedName>
        <fullName evidence="1">Stage 0 sporulation protein A homolog</fullName>
    </recommendedName>
</protein>
<proteinExistence type="predicted"/>
<sequence>MKVLLVDDDEISLKKLEWLVNALGYETLLAENGKQAWEIWKTERPRMVITDWMMPGMDGLELTKEIRNAESSQYTYIIIVTTKSNTDDIIYAIDSGADNYIAKPYSKEELSAKIRSGQRIVDLESRDTIIFAISKLAESRDVETGNHLERIRYYSKIIAEYLLEKGYYSEEINPAFVDNIFLTSPLHDIGKIGIPDHILLKTERLDTEEFEIMKTHTIIGYETLMETAKKDLKADYFKMSASIALCHHEKYDGSGYPNGLKGQEIPISARIVALADVYDALVSKRVYKTSYPHDISKSIILKGDGSHFDPIIVEAFLACEDKFLEVSKLYSDN</sequence>
<dbReference type="EMBL" id="SMAL01000008">
    <property type="protein sequence ID" value="TCT13867.1"/>
    <property type="molecule type" value="Genomic_DNA"/>
</dbReference>
<dbReference type="OrthoDB" id="9804747at2"/>
<keyword evidence="7" id="KW-1185">Reference proteome</keyword>
<dbReference type="Gene3D" id="3.40.50.2300">
    <property type="match status" value="1"/>
</dbReference>
<dbReference type="InterPro" id="IPR052020">
    <property type="entry name" value="Cyclic_di-GMP/3'3'-cGAMP_PDE"/>
</dbReference>
<comment type="caution">
    <text evidence="6">The sequence shown here is derived from an EMBL/GenBank/DDBJ whole genome shotgun (WGS) entry which is preliminary data.</text>
</comment>
<dbReference type="PROSITE" id="PS51832">
    <property type="entry name" value="HD_GYP"/>
    <property type="match status" value="1"/>
</dbReference>
<dbReference type="PANTHER" id="PTHR45228:SF5">
    <property type="entry name" value="CYCLIC DI-GMP PHOSPHODIESTERASE VC_1348-RELATED"/>
    <property type="match status" value="1"/>
</dbReference>
<dbReference type="SMART" id="SM00471">
    <property type="entry name" value="HDc"/>
    <property type="match status" value="1"/>
</dbReference>
<feature type="modified residue" description="4-aspartylphosphate" evidence="3">
    <location>
        <position position="51"/>
    </location>
</feature>
<reference evidence="6 7" key="1">
    <citation type="submission" date="2019-03" db="EMBL/GenBank/DDBJ databases">
        <title>Genomic Encyclopedia of Type Strains, Phase IV (KMG-IV): sequencing the most valuable type-strain genomes for metagenomic binning, comparative biology and taxonomic classification.</title>
        <authorList>
            <person name="Goeker M."/>
        </authorList>
    </citation>
    <scope>NUCLEOTIDE SEQUENCE [LARGE SCALE GENOMIC DNA]</scope>
    <source>
        <strain evidence="6 7">DSM 24629</strain>
    </source>
</reference>
<dbReference type="PROSITE" id="PS50110">
    <property type="entry name" value="RESPONSE_REGULATORY"/>
    <property type="match status" value="1"/>
</dbReference>
<dbReference type="Gene3D" id="1.10.3210.10">
    <property type="entry name" value="Hypothetical protein af1432"/>
    <property type="match status" value="1"/>
</dbReference>
<gene>
    <name evidence="6" type="ORF">EDC18_108105</name>
</gene>
<dbReference type="InterPro" id="IPR011006">
    <property type="entry name" value="CheY-like_superfamily"/>
</dbReference>
<feature type="domain" description="Response regulatory" evidence="4">
    <location>
        <begin position="2"/>
        <end position="118"/>
    </location>
</feature>
<dbReference type="SMART" id="SM00448">
    <property type="entry name" value="REC"/>
    <property type="match status" value="1"/>
</dbReference>
<dbReference type="CDD" id="cd17574">
    <property type="entry name" value="REC_OmpR"/>
    <property type="match status" value="1"/>
</dbReference>
<dbReference type="InterPro" id="IPR037522">
    <property type="entry name" value="HD_GYP_dom"/>
</dbReference>
<dbReference type="InterPro" id="IPR003607">
    <property type="entry name" value="HD/PDEase_dom"/>
</dbReference>
<comment type="function">
    <text evidence="2">May play the central regulatory role in sporulation. It may be an element of the effector pathway responsible for the activation of sporulation genes in response to nutritional stress. Spo0A may act in concert with spo0H (a sigma factor) to control the expression of some genes that are critical to the sporulation process.</text>
</comment>
<dbReference type="Proteomes" id="UP000294902">
    <property type="component" value="Unassembled WGS sequence"/>
</dbReference>
<dbReference type="Pfam" id="PF13487">
    <property type="entry name" value="HD_5"/>
    <property type="match status" value="1"/>
</dbReference>
<dbReference type="CDD" id="cd00077">
    <property type="entry name" value="HDc"/>
    <property type="match status" value="1"/>
</dbReference>
<evidence type="ECO:0000313" key="6">
    <source>
        <dbReference type="EMBL" id="TCT13867.1"/>
    </source>
</evidence>
<dbReference type="RefSeq" id="WP_132253297.1">
    <property type="nucleotide sequence ID" value="NZ_SMAL01000008.1"/>
</dbReference>
<dbReference type="PANTHER" id="PTHR45228">
    <property type="entry name" value="CYCLIC DI-GMP PHOSPHODIESTERASE TM_0186-RELATED"/>
    <property type="match status" value="1"/>
</dbReference>
<dbReference type="SUPFAM" id="SSF109604">
    <property type="entry name" value="HD-domain/PDEase-like"/>
    <property type="match status" value="1"/>
</dbReference>
<evidence type="ECO:0000256" key="2">
    <source>
        <dbReference type="ARBA" id="ARBA00024867"/>
    </source>
</evidence>
<name>A0A4R3MK32_9FIRM</name>
<evidence type="ECO:0000256" key="3">
    <source>
        <dbReference type="PROSITE-ProRule" id="PRU00169"/>
    </source>
</evidence>
<evidence type="ECO:0000259" key="5">
    <source>
        <dbReference type="PROSITE" id="PS51832"/>
    </source>
</evidence>